<evidence type="ECO:0000256" key="3">
    <source>
        <dbReference type="SAM" id="MobiDB-lite"/>
    </source>
</evidence>
<dbReference type="InterPro" id="IPR036691">
    <property type="entry name" value="Endo/exonu/phosph_ase_sf"/>
</dbReference>
<dbReference type="PANTHER" id="PTHR12121:SF45">
    <property type="entry name" value="NOCTURNIN"/>
    <property type="match status" value="1"/>
</dbReference>
<sequence>MTSIKSSKAEEKHSAIKQEKESHKSAEVSEEAAEKEQEWAEKNPTYFKGSDNPKRFIVGDDYKEELARLQKMEKYRGKYAELYQRKISEAKTKNEKKQHLRIMQFNVLADGLSGLYQNSKMKDKAFVCVPEEALEFSYRGFRIVEEIMRQEPDVVTMEEVDQFE</sequence>
<dbReference type="OrthoDB" id="276515at2759"/>
<dbReference type="GO" id="GO:0006139">
    <property type="term" value="P:nucleobase-containing compound metabolic process"/>
    <property type="evidence" value="ECO:0007669"/>
    <property type="project" value="UniProtKB-ARBA"/>
</dbReference>
<dbReference type="PANTHER" id="PTHR12121">
    <property type="entry name" value="CARBON CATABOLITE REPRESSOR PROTEIN 4"/>
    <property type="match status" value="1"/>
</dbReference>
<protein>
    <submittedName>
        <fullName evidence="4">Uncharacterized protein</fullName>
    </submittedName>
</protein>
<keyword evidence="5" id="KW-1185">Reference proteome</keyword>
<feature type="compositionally biased region" description="Basic and acidic residues" evidence="3">
    <location>
        <begin position="7"/>
        <end position="41"/>
    </location>
</feature>
<dbReference type="AlphaFoldDB" id="X6P1A1"/>
<gene>
    <name evidence="4" type="ORF">RFI_05102</name>
</gene>
<dbReference type="Proteomes" id="UP000023152">
    <property type="component" value="Unassembled WGS sequence"/>
</dbReference>
<organism evidence="4 5">
    <name type="scientific">Reticulomyxa filosa</name>
    <dbReference type="NCBI Taxonomy" id="46433"/>
    <lineage>
        <taxon>Eukaryota</taxon>
        <taxon>Sar</taxon>
        <taxon>Rhizaria</taxon>
        <taxon>Retaria</taxon>
        <taxon>Foraminifera</taxon>
        <taxon>Monothalamids</taxon>
        <taxon>Reticulomyxidae</taxon>
        <taxon>Reticulomyxa</taxon>
    </lineage>
</organism>
<dbReference type="InterPro" id="IPR050410">
    <property type="entry name" value="CCR4/nocturin_mRNA_transcr"/>
</dbReference>
<evidence type="ECO:0000313" key="5">
    <source>
        <dbReference type="Proteomes" id="UP000023152"/>
    </source>
</evidence>
<dbReference type="Gene3D" id="3.60.10.10">
    <property type="entry name" value="Endonuclease/exonuclease/phosphatase"/>
    <property type="match status" value="1"/>
</dbReference>
<reference evidence="4 5" key="1">
    <citation type="journal article" date="2013" name="Curr. Biol.">
        <title>The Genome of the Foraminiferan Reticulomyxa filosa.</title>
        <authorList>
            <person name="Glockner G."/>
            <person name="Hulsmann N."/>
            <person name="Schleicher M."/>
            <person name="Noegel A.A."/>
            <person name="Eichinger L."/>
            <person name="Gallinger C."/>
            <person name="Pawlowski J."/>
            <person name="Sierra R."/>
            <person name="Euteneuer U."/>
            <person name="Pillet L."/>
            <person name="Moustafa A."/>
            <person name="Platzer M."/>
            <person name="Groth M."/>
            <person name="Szafranski K."/>
            <person name="Schliwa M."/>
        </authorList>
    </citation>
    <scope>NUCLEOTIDE SEQUENCE [LARGE SCALE GENOMIC DNA]</scope>
</reference>
<accession>X6P1A1</accession>
<feature type="region of interest" description="Disordered" evidence="3">
    <location>
        <begin position="1"/>
        <end position="49"/>
    </location>
</feature>
<dbReference type="GO" id="GO:0000175">
    <property type="term" value="F:3'-5'-RNA exonuclease activity"/>
    <property type="evidence" value="ECO:0007669"/>
    <property type="project" value="TreeGrafter"/>
</dbReference>
<name>X6P1A1_RETFI</name>
<dbReference type="EMBL" id="ASPP01004534">
    <property type="protein sequence ID" value="ETO32016.1"/>
    <property type="molecule type" value="Genomic_DNA"/>
</dbReference>
<comment type="caution">
    <text evidence="4">The sequence shown here is derived from an EMBL/GenBank/DDBJ whole genome shotgun (WGS) entry which is preliminary data.</text>
</comment>
<evidence type="ECO:0000256" key="1">
    <source>
        <dbReference type="ARBA" id="ARBA00010774"/>
    </source>
</evidence>
<keyword evidence="2" id="KW-0378">Hydrolase</keyword>
<comment type="similarity">
    <text evidence="1">Belongs to the CCR4/nocturin family.</text>
</comment>
<evidence type="ECO:0000256" key="2">
    <source>
        <dbReference type="ARBA" id="ARBA00022801"/>
    </source>
</evidence>
<proteinExistence type="inferred from homology"/>
<evidence type="ECO:0000313" key="4">
    <source>
        <dbReference type="EMBL" id="ETO32016.1"/>
    </source>
</evidence>
<feature type="non-terminal residue" evidence="4">
    <location>
        <position position="164"/>
    </location>
</feature>